<feature type="compositionally biased region" description="Polar residues" evidence="1">
    <location>
        <begin position="38"/>
        <end position="48"/>
    </location>
</feature>
<gene>
    <name evidence="2" type="ORF">MELLADRAFT_84822</name>
</gene>
<feature type="compositionally biased region" description="Polar residues" evidence="1">
    <location>
        <begin position="87"/>
        <end position="102"/>
    </location>
</feature>
<feature type="compositionally biased region" description="Acidic residues" evidence="1">
    <location>
        <begin position="116"/>
        <end position="128"/>
    </location>
</feature>
<sequence length="217" mass="23713">MQGFSNGDLDSGWLSDTIKSRSLEIEIKSIDRTLEMPVQSTLRSTSGYETDDSAPRRSGRVTTPARQASGMICPPSDSRQSLPSSSFTFSIRPRNSSTTKQVTNRKRVRSQSESETLPDIETENESDVPEIISTNIRKIAPARGRQSQSGTRSSQAKSKSSKSKSSAQTGRSKEAQAESWLLLLGQILTLIKTLMKTTSVYASGIAGPRPLVKVKQM</sequence>
<feature type="compositionally biased region" description="Low complexity" evidence="1">
    <location>
        <begin position="74"/>
        <end position="86"/>
    </location>
</feature>
<dbReference type="HOGENOM" id="CLU_1272557_0_0_1"/>
<dbReference type="Proteomes" id="UP000001072">
    <property type="component" value="Unassembled WGS sequence"/>
</dbReference>
<feature type="compositionally biased region" description="Low complexity" evidence="1">
    <location>
        <begin position="143"/>
        <end position="170"/>
    </location>
</feature>
<dbReference type="EMBL" id="GL883211">
    <property type="protein sequence ID" value="EGF97623.1"/>
    <property type="molecule type" value="Genomic_DNA"/>
</dbReference>
<evidence type="ECO:0000313" key="3">
    <source>
        <dbReference type="Proteomes" id="UP000001072"/>
    </source>
</evidence>
<dbReference type="AlphaFoldDB" id="F4SCK7"/>
<proteinExistence type="predicted"/>
<dbReference type="InParanoid" id="F4SCK7"/>
<evidence type="ECO:0000256" key="1">
    <source>
        <dbReference type="SAM" id="MobiDB-lite"/>
    </source>
</evidence>
<organism evidence="3">
    <name type="scientific">Melampsora larici-populina (strain 98AG31 / pathotype 3-4-7)</name>
    <name type="common">Poplar leaf rust fungus</name>
    <dbReference type="NCBI Taxonomy" id="747676"/>
    <lineage>
        <taxon>Eukaryota</taxon>
        <taxon>Fungi</taxon>
        <taxon>Dikarya</taxon>
        <taxon>Basidiomycota</taxon>
        <taxon>Pucciniomycotina</taxon>
        <taxon>Pucciniomycetes</taxon>
        <taxon>Pucciniales</taxon>
        <taxon>Melampsoraceae</taxon>
        <taxon>Melampsora</taxon>
    </lineage>
</organism>
<dbReference type="KEGG" id="mlr:MELLADRAFT_84822"/>
<dbReference type="GeneID" id="18933618"/>
<keyword evidence="3" id="KW-1185">Reference proteome</keyword>
<dbReference type="VEuPathDB" id="FungiDB:MELLADRAFT_84822"/>
<reference evidence="3" key="1">
    <citation type="journal article" date="2011" name="Proc. Natl. Acad. Sci. U.S.A.">
        <title>Obligate biotrophy features unraveled by the genomic analysis of rust fungi.</title>
        <authorList>
            <person name="Duplessis S."/>
            <person name="Cuomo C.A."/>
            <person name="Lin Y.-C."/>
            <person name="Aerts A."/>
            <person name="Tisserant E."/>
            <person name="Veneault-Fourrey C."/>
            <person name="Joly D.L."/>
            <person name="Hacquard S."/>
            <person name="Amselem J."/>
            <person name="Cantarel B.L."/>
            <person name="Chiu R."/>
            <person name="Coutinho P.M."/>
            <person name="Feau N."/>
            <person name="Field M."/>
            <person name="Frey P."/>
            <person name="Gelhaye E."/>
            <person name="Goldberg J."/>
            <person name="Grabherr M.G."/>
            <person name="Kodira C.D."/>
            <person name="Kohler A."/>
            <person name="Kuees U."/>
            <person name="Lindquist E.A."/>
            <person name="Lucas S.M."/>
            <person name="Mago R."/>
            <person name="Mauceli E."/>
            <person name="Morin E."/>
            <person name="Murat C."/>
            <person name="Pangilinan J.L."/>
            <person name="Park R."/>
            <person name="Pearson M."/>
            <person name="Quesneville H."/>
            <person name="Rouhier N."/>
            <person name="Sakthikumar S."/>
            <person name="Salamov A.A."/>
            <person name="Schmutz J."/>
            <person name="Selles B."/>
            <person name="Shapiro H."/>
            <person name="Tanguay P."/>
            <person name="Tuskan G.A."/>
            <person name="Henrissat B."/>
            <person name="Van de Peer Y."/>
            <person name="Rouze P."/>
            <person name="Ellis J.G."/>
            <person name="Dodds P.N."/>
            <person name="Schein J.E."/>
            <person name="Zhong S."/>
            <person name="Hamelin R.C."/>
            <person name="Grigoriev I.V."/>
            <person name="Szabo L.J."/>
            <person name="Martin F."/>
        </authorList>
    </citation>
    <scope>NUCLEOTIDE SEQUENCE [LARGE SCALE GENOMIC DNA]</scope>
    <source>
        <strain evidence="3">98AG31 / pathotype 3-4-7</strain>
    </source>
</reference>
<evidence type="ECO:0000313" key="2">
    <source>
        <dbReference type="EMBL" id="EGF97623.1"/>
    </source>
</evidence>
<name>F4SCK7_MELLP</name>
<dbReference type="RefSeq" id="XP_007419105.1">
    <property type="nucleotide sequence ID" value="XM_007419043.1"/>
</dbReference>
<feature type="region of interest" description="Disordered" evidence="1">
    <location>
        <begin position="36"/>
        <end position="172"/>
    </location>
</feature>
<protein>
    <submittedName>
        <fullName evidence="2">Uncharacterized protein</fullName>
    </submittedName>
</protein>
<accession>F4SCK7</accession>